<evidence type="ECO:0000256" key="5">
    <source>
        <dbReference type="ARBA" id="ARBA00023180"/>
    </source>
</evidence>
<dbReference type="PANTHER" id="PTHR11010">
    <property type="entry name" value="PROTEASE S28 PRO-X CARBOXYPEPTIDASE-RELATED"/>
    <property type="match status" value="1"/>
</dbReference>
<dbReference type="Pfam" id="PF05577">
    <property type="entry name" value="Peptidase_S28"/>
    <property type="match status" value="1"/>
</dbReference>
<sequence>MRNVIIIAAVILAVSMACDAAARGRRRFPVSPMIPADRVGDSSTPGTGNCTQLFFHQRIDHFNFEPAQQLTHYEQRYYVCRQEKWNPNQPIFFYTGNECNVDLFVNMSGLMWENAEQFGALLIFAEHRYFGKSLPFPGEDMPPVPKINFLQTDQALADYATLINWFKVTHNSTSSPVIGFGGSYGGMLCSWLRIKYPSALDGCIAGSAPIVNFEEMIPAFNFDSFAQTETLDASAAGGATDFCKANIRQAWNDMESLGQTQSGLALISEQFKLCTPVQSLDDVYNLMGYAENSFGNMAMSSYPYPSTYLLLGGKGILPAYPMRVACDFLNTNLTTPAERLAGLRQAIGVYYNNTGDVMCINITSTVNYATEVVDYLWGYLSCTTMFMPAGQNGVTDMFYNAPWNTTQQIESCNQQFPGVLTQPDWVQINYGGYGVASWGSNIVFSNGALDPWHGGGILSATAPAVETVLIPDVGHHIDLMFSNPKDTGAIRAARAIEVENIAKWIANKK</sequence>
<evidence type="ECO:0000256" key="4">
    <source>
        <dbReference type="ARBA" id="ARBA00022801"/>
    </source>
</evidence>
<gene>
    <name evidence="7" type="ORF">BSAL_75890</name>
</gene>
<keyword evidence="3 6" id="KW-0732">Signal</keyword>
<dbReference type="InterPro" id="IPR042269">
    <property type="entry name" value="Ser_carbopepase_S28_SKS"/>
</dbReference>
<dbReference type="GO" id="GO:0006508">
    <property type="term" value="P:proteolysis"/>
    <property type="evidence" value="ECO:0007669"/>
    <property type="project" value="UniProtKB-KW"/>
</dbReference>
<dbReference type="Gene3D" id="3.40.50.1820">
    <property type="entry name" value="alpha/beta hydrolase"/>
    <property type="match status" value="1"/>
</dbReference>
<dbReference type="SUPFAM" id="SSF53474">
    <property type="entry name" value="alpha/beta-Hydrolases"/>
    <property type="match status" value="2"/>
</dbReference>
<dbReference type="PANTHER" id="PTHR11010:SF38">
    <property type="entry name" value="LYSOSOMAL PRO-X CARBOXYPEPTIDASE"/>
    <property type="match status" value="1"/>
</dbReference>
<dbReference type="VEuPathDB" id="TriTrypDB:BSAL_75890"/>
<dbReference type="InterPro" id="IPR008758">
    <property type="entry name" value="Peptidase_S28"/>
</dbReference>
<keyword evidence="2" id="KW-0645">Protease</keyword>
<name>A0A0S4IYP4_BODSA</name>
<evidence type="ECO:0000256" key="1">
    <source>
        <dbReference type="ARBA" id="ARBA00011079"/>
    </source>
</evidence>
<dbReference type="Gene3D" id="1.20.120.980">
    <property type="entry name" value="Serine carboxypeptidase S28, SKS domain"/>
    <property type="match status" value="1"/>
</dbReference>
<evidence type="ECO:0000313" key="7">
    <source>
        <dbReference type="EMBL" id="CUG21308.1"/>
    </source>
</evidence>
<evidence type="ECO:0000256" key="2">
    <source>
        <dbReference type="ARBA" id="ARBA00022670"/>
    </source>
</evidence>
<dbReference type="Proteomes" id="UP000051952">
    <property type="component" value="Unassembled WGS sequence"/>
</dbReference>
<dbReference type="GO" id="GO:0008239">
    <property type="term" value="F:dipeptidyl-peptidase activity"/>
    <property type="evidence" value="ECO:0007669"/>
    <property type="project" value="TreeGrafter"/>
</dbReference>
<dbReference type="EMBL" id="CYKH01000700">
    <property type="protein sequence ID" value="CUG21308.1"/>
    <property type="molecule type" value="Genomic_DNA"/>
</dbReference>
<dbReference type="PROSITE" id="PS51257">
    <property type="entry name" value="PROKAR_LIPOPROTEIN"/>
    <property type="match status" value="1"/>
</dbReference>
<evidence type="ECO:0000313" key="8">
    <source>
        <dbReference type="Proteomes" id="UP000051952"/>
    </source>
</evidence>
<protein>
    <submittedName>
        <fullName evidence="7">Peptidase, putative</fullName>
    </submittedName>
</protein>
<comment type="similarity">
    <text evidence="1">Belongs to the peptidase S28 family.</text>
</comment>
<accession>A0A0S4IYP4</accession>
<dbReference type="OMA" id="QTCNQMV"/>
<reference evidence="8" key="1">
    <citation type="submission" date="2015-09" db="EMBL/GenBank/DDBJ databases">
        <authorList>
            <consortium name="Pathogen Informatics"/>
        </authorList>
    </citation>
    <scope>NUCLEOTIDE SEQUENCE [LARGE SCALE GENOMIC DNA]</scope>
    <source>
        <strain evidence="8">Lake Konstanz</strain>
    </source>
</reference>
<feature type="chain" id="PRO_5006621773" evidence="6">
    <location>
        <begin position="21"/>
        <end position="509"/>
    </location>
</feature>
<dbReference type="InterPro" id="IPR029058">
    <property type="entry name" value="AB_hydrolase_fold"/>
</dbReference>
<keyword evidence="8" id="KW-1185">Reference proteome</keyword>
<dbReference type="AlphaFoldDB" id="A0A0S4IYP4"/>
<dbReference type="GO" id="GO:0070008">
    <property type="term" value="F:serine-type exopeptidase activity"/>
    <property type="evidence" value="ECO:0007669"/>
    <property type="project" value="InterPro"/>
</dbReference>
<keyword evidence="4" id="KW-0378">Hydrolase</keyword>
<feature type="signal peptide" evidence="6">
    <location>
        <begin position="1"/>
        <end position="20"/>
    </location>
</feature>
<keyword evidence="5" id="KW-0325">Glycoprotein</keyword>
<evidence type="ECO:0000256" key="3">
    <source>
        <dbReference type="ARBA" id="ARBA00022729"/>
    </source>
</evidence>
<organism evidence="7 8">
    <name type="scientific">Bodo saltans</name>
    <name type="common">Flagellated protozoan</name>
    <dbReference type="NCBI Taxonomy" id="75058"/>
    <lineage>
        <taxon>Eukaryota</taxon>
        <taxon>Discoba</taxon>
        <taxon>Euglenozoa</taxon>
        <taxon>Kinetoplastea</taxon>
        <taxon>Metakinetoplastina</taxon>
        <taxon>Eubodonida</taxon>
        <taxon>Bodonidae</taxon>
        <taxon>Bodo</taxon>
    </lineage>
</organism>
<proteinExistence type="inferred from homology"/>
<dbReference type="OrthoDB" id="2130629at2759"/>
<evidence type="ECO:0000256" key="6">
    <source>
        <dbReference type="SAM" id="SignalP"/>
    </source>
</evidence>